<evidence type="ECO:0000256" key="1">
    <source>
        <dbReference type="SAM" id="Phobius"/>
    </source>
</evidence>
<keyword evidence="3" id="KW-1185">Reference proteome</keyword>
<name>A0A5C5ZJM3_9BACT</name>
<proteinExistence type="predicted"/>
<protein>
    <submittedName>
        <fullName evidence="2">Uncharacterized protein</fullName>
    </submittedName>
</protein>
<dbReference type="RefSeq" id="WP_146402585.1">
    <property type="nucleotide sequence ID" value="NZ_SJPQ01000004.1"/>
</dbReference>
<gene>
    <name evidence="2" type="ORF">Mal64_34720</name>
</gene>
<evidence type="ECO:0000313" key="2">
    <source>
        <dbReference type="EMBL" id="TWT86643.1"/>
    </source>
</evidence>
<comment type="caution">
    <text evidence="2">The sequence shown here is derived from an EMBL/GenBank/DDBJ whole genome shotgun (WGS) entry which is preliminary data.</text>
</comment>
<reference evidence="2 3" key="1">
    <citation type="submission" date="2019-02" db="EMBL/GenBank/DDBJ databases">
        <title>Deep-cultivation of Planctomycetes and their phenomic and genomic characterization uncovers novel biology.</title>
        <authorList>
            <person name="Wiegand S."/>
            <person name="Jogler M."/>
            <person name="Boedeker C."/>
            <person name="Pinto D."/>
            <person name="Vollmers J."/>
            <person name="Rivas-Marin E."/>
            <person name="Kohn T."/>
            <person name="Peeters S.H."/>
            <person name="Heuer A."/>
            <person name="Rast P."/>
            <person name="Oberbeckmann S."/>
            <person name="Bunk B."/>
            <person name="Jeske O."/>
            <person name="Meyerdierks A."/>
            <person name="Storesund J.E."/>
            <person name="Kallscheuer N."/>
            <person name="Luecker S."/>
            <person name="Lage O.M."/>
            <person name="Pohl T."/>
            <person name="Merkel B.J."/>
            <person name="Hornburger P."/>
            <person name="Mueller R.-W."/>
            <person name="Bruemmer F."/>
            <person name="Labrenz M."/>
            <person name="Spormann A.M."/>
            <person name="Op Den Camp H."/>
            <person name="Overmann J."/>
            <person name="Amann R."/>
            <person name="Jetten M.S.M."/>
            <person name="Mascher T."/>
            <person name="Medema M.H."/>
            <person name="Devos D.P."/>
            <person name="Kaster A.-K."/>
            <person name="Ovreas L."/>
            <person name="Rohde M."/>
            <person name="Galperin M.Y."/>
            <person name="Jogler C."/>
        </authorList>
    </citation>
    <scope>NUCLEOTIDE SEQUENCE [LARGE SCALE GENOMIC DNA]</scope>
    <source>
        <strain evidence="2 3">Mal64</strain>
    </source>
</reference>
<evidence type="ECO:0000313" key="3">
    <source>
        <dbReference type="Proteomes" id="UP000315440"/>
    </source>
</evidence>
<keyword evidence="1" id="KW-1133">Transmembrane helix</keyword>
<feature type="transmembrane region" description="Helical" evidence="1">
    <location>
        <begin position="53"/>
        <end position="71"/>
    </location>
</feature>
<feature type="transmembrane region" description="Helical" evidence="1">
    <location>
        <begin position="83"/>
        <end position="104"/>
    </location>
</feature>
<sequence length="134" mass="13840">MELVTPGSTWAADVGRGLRWVLFIPAGAVGGFFASCVANFSMGFSGYSQDSPFVSFMVMVALGTFSVWAAVMVAPCENKTAPAVAMGTLTLLFFGFSAIALCSVHAWGDVLYCLVGGGAAAFAMKNAMVIDGSD</sequence>
<organism evidence="2 3">
    <name type="scientific">Pseudobythopirellula maris</name>
    <dbReference type="NCBI Taxonomy" id="2527991"/>
    <lineage>
        <taxon>Bacteria</taxon>
        <taxon>Pseudomonadati</taxon>
        <taxon>Planctomycetota</taxon>
        <taxon>Planctomycetia</taxon>
        <taxon>Pirellulales</taxon>
        <taxon>Lacipirellulaceae</taxon>
        <taxon>Pseudobythopirellula</taxon>
    </lineage>
</organism>
<dbReference type="AlphaFoldDB" id="A0A5C5ZJM3"/>
<keyword evidence="1" id="KW-0472">Membrane</keyword>
<accession>A0A5C5ZJM3</accession>
<keyword evidence="1" id="KW-0812">Transmembrane</keyword>
<dbReference type="EMBL" id="SJPQ01000004">
    <property type="protein sequence ID" value="TWT86643.1"/>
    <property type="molecule type" value="Genomic_DNA"/>
</dbReference>
<feature type="transmembrane region" description="Helical" evidence="1">
    <location>
        <begin position="20"/>
        <end position="41"/>
    </location>
</feature>
<dbReference type="Proteomes" id="UP000315440">
    <property type="component" value="Unassembled WGS sequence"/>
</dbReference>